<dbReference type="KEGG" id="lgi:LOTGIDRAFT_119308"/>
<dbReference type="AlphaFoldDB" id="V4ADW0"/>
<accession>V4ADW0</accession>
<dbReference type="Gene3D" id="6.20.200.20">
    <property type="match status" value="1"/>
</dbReference>
<sequence>LGCFYQGDLYQNDQRFKADECTVCKCYQGNVECQAPECAPLTCRNPVTPPGQCCPSCDNGKCINIFT</sequence>
<dbReference type="InterPro" id="IPR052624">
    <property type="entry name" value="CRIM1"/>
</dbReference>
<dbReference type="OMA" id="AGEEADC"/>
<dbReference type="GeneID" id="20231727"/>
<dbReference type="PROSITE" id="PS50184">
    <property type="entry name" value="VWFC_2"/>
    <property type="match status" value="1"/>
</dbReference>
<evidence type="ECO:0000259" key="1">
    <source>
        <dbReference type="PROSITE" id="PS50184"/>
    </source>
</evidence>
<reference evidence="2 3" key="1">
    <citation type="journal article" date="2013" name="Nature">
        <title>Insights into bilaterian evolution from three spiralian genomes.</title>
        <authorList>
            <person name="Simakov O."/>
            <person name="Marletaz F."/>
            <person name="Cho S.J."/>
            <person name="Edsinger-Gonzales E."/>
            <person name="Havlak P."/>
            <person name="Hellsten U."/>
            <person name="Kuo D.H."/>
            <person name="Larsson T."/>
            <person name="Lv J."/>
            <person name="Arendt D."/>
            <person name="Savage R."/>
            <person name="Osoegawa K."/>
            <person name="de Jong P."/>
            <person name="Grimwood J."/>
            <person name="Chapman J.A."/>
            <person name="Shapiro H."/>
            <person name="Aerts A."/>
            <person name="Otillar R.P."/>
            <person name="Terry A.Y."/>
            <person name="Boore J.L."/>
            <person name="Grigoriev I.V."/>
            <person name="Lindberg D.R."/>
            <person name="Seaver E.C."/>
            <person name="Weisblat D.A."/>
            <person name="Putnam N.H."/>
            <person name="Rokhsar D.S."/>
        </authorList>
    </citation>
    <scope>NUCLEOTIDE SEQUENCE [LARGE SCALE GENOMIC DNA]</scope>
</reference>
<dbReference type="InterPro" id="IPR001007">
    <property type="entry name" value="VWF_dom"/>
</dbReference>
<dbReference type="PANTHER" id="PTHR46439:SF1">
    <property type="entry name" value="CYSTEINE-RICH MOTOR NEURON 1 PROTEIN"/>
    <property type="match status" value="1"/>
</dbReference>
<dbReference type="RefSeq" id="XP_009056013.1">
    <property type="nucleotide sequence ID" value="XM_009057765.1"/>
</dbReference>
<dbReference type="GO" id="GO:0005886">
    <property type="term" value="C:plasma membrane"/>
    <property type="evidence" value="ECO:0007669"/>
    <property type="project" value="TreeGrafter"/>
</dbReference>
<dbReference type="HOGENOM" id="CLU_2819924_0_0_1"/>
<dbReference type="Proteomes" id="UP000030746">
    <property type="component" value="Unassembled WGS sequence"/>
</dbReference>
<protein>
    <recommendedName>
        <fullName evidence="1">VWFC domain-containing protein</fullName>
    </recommendedName>
</protein>
<name>V4ADW0_LOTGI</name>
<evidence type="ECO:0000313" key="2">
    <source>
        <dbReference type="EMBL" id="ESO93315.1"/>
    </source>
</evidence>
<evidence type="ECO:0000313" key="3">
    <source>
        <dbReference type="Proteomes" id="UP000030746"/>
    </source>
</evidence>
<dbReference type="SMART" id="SM00214">
    <property type="entry name" value="VWC"/>
    <property type="match status" value="1"/>
</dbReference>
<dbReference type="OrthoDB" id="9829321at2759"/>
<keyword evidence="3" id="KW-1185">Reference proteome</keyword>
<dbReference type="PANTHER" id="PTHR46439">
    <property type="entry name" value="CYSTEINE-RICH MOTOR NEURON 1 PROTEIN"/>
    <property type="match status" value="1"/>
</dbReference>
<feature type="domain" description="VWFC" evidence="1">
    <location>
        <begin position="3"/>
        <end position="58"/>
    </location>
</feature>
<organism evidence="2 3">
    <name type="scientific">Lottia gigantea</name>
    <name type="common">Giant owl limpet</name>
    <dbReference type="NCBI Taxonomy" id="225164"/>
    <lineage>
        <taxon>Eukaryota</taxon>
        <taxon>Metazoa</taxon>
        <taxon>Spiralia</taxon>
        <taxon>Lophotrochozoa</taxon>
        <taxon>Mollusca</taxon>
        <taxon>Gastropoda</taxon>
        <taxon>Patellogastropoda</taxon>
        <taxon>Lottioidea</taxon>
        <taxon>Lottiidae</taxon>
        <taxon>Lottia</taxon>
    </lineage>
</organism>
<proteinExistence type="predicted"/>
<dbReference type="PROSITE" id="PS01208">
    <property type="entry name" value="VWFC_1"/>
    <property type="match status" value="1"/>
</dbReference>
<gene>
    <name evidence="2" type="ORF">LOTGIDRAFT_119308</name>
</gene>
<dbReference type="Pfam" id="PF23334">
    <property type="entry name" value="VWC2L_2nd"/>
    <property type="match status" value="1"/>
</dbReference>
<dbReference type="SUPFAM" id="SSF57603">
    <property type="entry name" value="FnI-like domain"/>
    <property type="match status" value="1"/>
</dbReference>
<dbReference type="EMBL" id="KB201931">
    <property type="protein sequence ID" value="ESO93315.1"/>
    <property type="molecule type" value="Genomic_DNA"/>
</dbReference>
<dbReference type="CTD" id="20231727"/>
<feature type="non-terminal residue" evidence="2">
    <location>
        <position position="1"/>
    </location>
</feature>